<keyword evidence="2" id="KW-0413">Isomerase</keyword>
<accession>A0AAE3ZFK3</accession>
<dbReference type="InterPro" id="IPR032710">
    <property type="entry name" value="NTF2-like_dom_sf"/>
</dbReference>
<dbReference type="Gene3D" id="3.10.450.50">
    <property type="match status" value="1"/>
</dbReference>
<keyword evidence="3" id="KW-1185">Reference proteome</keyword>
<dbReference type="RefSeq" id="WP_310276944.1">
    <property type="nucleotide sequence ID" value="NZ_JAVDXW010000001.1"/>
</dbReference>
<dbReference type="Pfam" id="PF13577">
    <property type="entry name" value="SnoaL_4"/>
    <property type="match status" value="1"/>
</dbReference>
<organism evidence="2 3">
    <name type="scientific">Haloactinomyces albus</name>
    <dbReference type="NCBI Taxonomy" id="1352928"/>
    <lineage>
        <taxon>Bacteria</taxon>
        <taxon>Bacillati</taxon>
        <taxon>Actinomycetota</taxon>
        <taxon>Actinomycetes</taxon>
        <taxon>Actinopolysporales</taxon>
        <taxon>Actinopolysporaceae</taxon>
        <taxon>Haloactinomyces</taxon>
    </lineage>
</organism>
<gene>
    <name evidence="2" type="ORF">JOF55_004158</name>
</gene>
<name>A0AAE3ZFK3_9ACTN</name>
<dbReference type="AlphaFoldDB" id="A0AAE3ZFK3"/>
<reference evidence="2" key="1">
    <citation type="submission" date="2023-07" db="EMBL/GenBank/DDBJ databases">
        <title>Sequencing the genomes of 1000 actinobacteria strains.</title>
        <authorList>
            <person name="Klenk H.-P."/>
        </authorList>
    </citation>
    <scope>NUCLEOTIDE SEQUENCE</scope>
    <source>
        <strain evidence="2">DSM 45977</strain>
    </source>
</reference>
<feature type="domain" description="SnoaL-like" evidence="1">
    <location>
        <begin position="5"/>
        <end position="130"/>
    </location>
</feature>
<evidence type="ECO:0000313" key="3">
    <source>
        <dbReference type="Proteomes" id="UP001180845"/>
    </source>
</evidence>
<dbReference type="GO" id="GO:0016853">
    <property type="term" value="F:isomerase activity"/>
    <property type="evidence" value="ECO:0007669"/>
    <property type="project" value="UniProtKB-KW"/>
</dbReference>
<sequence length="137" mass="15141">MTPASTRTEIENTLNRYALGYDDGDLAMVKDTFTPEAVLSLRVAGGDLIGPFEGRDAILTMMRDAAHSQNDQRRHVTSNIIIDADDDRATSMSYLTIFSAQNGTLTALSTGKYEDELVRTEGGWKLSKRHIALDLPY</sequence>
<evidence type="ECO:0000313" key="2">
    <source>
        <dbReference type="EMBL" id="MDR7303977.1"/>
    </source>
</evidence>
<comment type="caution">
    <text evidence="2">The sequence shown here is derived from an EMBL/GenBank/DDBJ whole genome shotgun (WGS) entry which is preliminary data.</text>
</comment>
<proteinExistence type="predicted"/>
<protein>
    <submittedName>
        <fullName evidence="2">Ketosteroid isomerase-like protein</fullName>
    </submittedName>
</protein>
<dbReference type="InterPro" id="IPR037401">
    <property type="entry name" value="SnoaL-like"/>
</dbReference>
<dbReference type="EMBL" id="JAVDXW010000001">
    <property type="protein sequence ID" value="MDR7303977.1"/>
    <property type="molecule type" value="Genomic_DNA"/>
</dbReference>
<dbReference type="SUPFAM" id="SSF54427">
    <property type="entry name" value="NTF2-like"/>
    <property type="match status" value="1"/>
</dbReference>
<evidence type="ECO:0000259" key="1">
    <source>
        <dbReference type="Pfam" id="PF13577"/>
    </source>
</evidence>
<dbReference type="Proteomes" id="UP001180845">
    <property type="component" value="Unassembled WGS sequence"/>
</dbReference>